<gene>
    <name evidence="16" type="ORF">MNBD_NITROSPIRAE03-461</name>
</gene>
<evidence type="ECO:0000259" key="14">
    <source>
        <dbReference type="Pfam" id="PF02867"/>
    </source>
</evidence>
<comment type="cofactor">
    <cofactor evidence="1">
        <name>adenosylcob(III)alamin</name>
        <dbReference type="ChEBI" id="CHEBI:18408"/>
    </cofactor>
</comment>
<evidence type="ECO:0000256" key="7">
    <source>
        <dbReference type="ARBA" id="ARBA00022741"/>
    </source>
</evidence>
<dbReference type="AlphaFoldDB" id="A0A3B1D449"/>
<evidence type="ECO:0000256" key="3">
    <source>
        <dbReference type="ARBA" id="ARBA00012274"/>
    </source>
</evidence>
<evidence type="ECO:0000256" key="4">
    <source>
        <dbReference type="ARBA" id="ARBA00014409"/>
    </source>
</evidence>
<dbReference type="Gene3D" id="3.20.70.20">
    <property type="match status" value="1"/>
</dbReference>
<evidence type="ECO:0000259" key="15">
    <source>
        <dbReference type="Pfam" id="PF12637"/>
    </source>
</evidence>
<dbReference type="InterPro" id="IPR000788">
    <property type="entry name" value="RNR_lg_C"/>
</dbReference>
<dbReference type="GO" id="GO:0071897">
    <property type="term" value="P:DNA biosynthetic process"/>
    <property type="evidence" value="ECO:0007669"/>
    <property type="project" value="UniProtKB-KW"/>
</dbReference>
<organism evidence="16">
    <name type="scientific">hydrothermal vent metagenome</name>
    <dbReference type="NCBI Taxonomy" id="652676"/>
    <lineage>
        <taxon>unclassified sequences</taxon>
        <taxon>metagenomes</taxon>
        <taxon>ecological metagenomes</taxon>
    </lineage>
</organism>
<keyword evidence="6" id="KW-0237">DNA synthesis</keyword>
<dbReference type="InterPro" id="IPR050862">
    <property type="entry name" value="RdRp_reductase_class-2"/>
</dbReference>
<sequence length="312" mass="33756">EPVFAVCFVRTVLEGTKLFEINPYFENVAKEKGFFSREMMERIAETGSILGIPEIPEDVKEVFITAHDITPEDHIRMQAAFQRHVDNAVSKTVNFPNYATPEDVKEVYLRAYSLGCKGVTVYRDGSRESQVLSRGTKESASAQATGDGQAAEEKQKIIPRKRPDTIKGTTQAMKTGCGTLYVTVNEDEEGLPFEVFNHIGKAGGCASSQSEAIGRLVSLSLRSNIAPEEIITQLKGISCHQHAWSSGGKISSCADAIAKALELYMTKGKGNGNGKKLNDAVMQIGACPECGGTVEHESGCAVCRNCGHTRCG</sequence>
<evidence type="ECO:0000313" key="16">
    <source>
        <dbReference type="EMBL" id="VAX33541.1"/>
    </source>
</evidence>
<comment type="similarity">
    <text evidence="2">Belongs to the ribonucleoside diphosphate reductase class-2 family.</text>
</comment>
<feature type="non-terminal residue" evidence="16">
    <location>
        <position position="1"/>
    </location>
</feature>
<evidence type="ECO:0000256" key="11">
    <source>
        <dbReference type="ARBA" id="ARBA00033050"/>
    </source>
</evidence>
<protein>
    <recommendedName>
        <fullName evidence="4">Vitamin B12-dependent ribonucleotide reductase</fullName>
        <ecNumber evidence="3">1.17.4.1</ecNumber>
    </recommendedName>
    <alternativeName>
        <fullName evidence="11">Ribonucleoside-diphosphate reductase NrdJ</fullName>
    </alternativeName>
</protein>
<comment type="catalytic activity">
    <reaction evidence="12">
        <text>a 2'-deoxyribonucleoside 5'-diphosphate + [thioredoxin]-disulfide + H2O = a ribonucleoside 5'-diphosphate + [thioredoxin]-dithiol</text>
        <dbReference type="Rhea" id="RHEA:23252"/>
        <dbReference type="Rhea" id="RHEA-COMP:10698"/>
        <dbReference type="Rhea" id="RHEA-COMP:10700"/>
        <dbReference type="ChEBI" id="CHEBI:15377"/>
        <dbReference type="ChEBI" id="CHEBI:29950"/>
        <dbReference type="ChEBI" id="CHEBI:50058"/>
        <dbReference type="ChEBI" id="CHEBI:57930"/>
        <dbReference type="ChEBI" id="CHEBI:73316"/>
        <dbReference type="EC" id="1.17.4.1"/>
    </reaction>
</comment>
<evidence type="ECO:0000256" key="13">
    <source>
        <dbReference type="SAM" id="MobiDB-lite"/>
    </source>
</evidence>
<reference evidence="16" key="1">
    <citation type="submission" date="2018-06" db="EMBL/GenBank/DDBJ databases">
        <authorList>
            <person name="Zhirakovskaya E."/>
        </authorList>
    </citation>
    <scope>NUCLEOTIDE SEQUENCE</scope>
</reference>
<dbReference type="EC" id="1.17.4.1" evidence="3"/>
<evidence type="ECO:0000256" key="5">
    <source>
        <dbReference type="ARBA" id="ARBA00022628"/>
    </source>
</evidence>
<feature type="compositionally biased region" description="Basic and acidic residues" evidence="13">
    <location>
        <begin position="151"/>
        <end position="165"/>
    </location>
</feature>
<dbReference type="SUPFAM" id="SSF51998">
    <property type="entry name" value="PFL-like glycyl radical enzymes"/>
    <property type="match status" value="1"/>
</dbReference>
<keyword evidence="8 16" id="KW-0560">Oxidoreductase</keyword>
<dbReference type="Pfam" id="PF02867">
    <property type="entry name" value="Ribonuc_red_lgC"/>
    <property type="match status" value="1"/>
</dbReference>
<evidence type="ECO:0000256" key="6">
    <source>
        <dbReference type="ARBA" id="ARBA00022634"/>
    </source>
</evidence>
<evidence type="ECO:0000256" key="2">
    <source>
        <dbReference type="ARBA" id="ARBA00007405"/>
    </source>
</evidence>
<dbReference type="EMBL" id="UOGI01000183">
    <property type="protein sequence ID" value="VAX33541.1"/>
    <property type="molecule type" value="Genomic_DNA"/>
</dbReference>
<keyword evidence="5" id="KW-0846">Cobalamin</keyword>
<dbReference type="InterPro" id="IPR024434">
    <property type="entry name" value="TSCPD_dom"/>
</dbReference>
<evidence type="ECO:0000256" key="10">
    <source>
        <dbReference type="ARBA" id="ARBA00025437"/>
    </source>
</evidence>
<proteinExistence type="inferred from homology"/>
<keyword evidence="9" id="KW-0170">Cobalt</keyword>
<feature type="compositionally biased region" description="Polar residues" evidence="13">
    <location>
        <begin position="128"/>
        <end position="146"/>
    </location>
</feature>
<feature type="region of interest" description="Disordered" evidence="13">
    <location>
        <begin position="127"/>
        <end position="169"/>
    </location>
</feature>
<dbReference type="PANTHER" id="PTHR43371:SF1">
    <property type="entry name" value="RIBONUCLEOSIDE-DIPHOSPHATE REDUCTASE"/>
    <property type="match status" value="1"/>
</dbReference>
<dbReference type="PANTHER" id="PTHR43371">
    <property type="entry name" value="VITAMIN B12-DEPENDENT RIBONUCLEOTIDE REDUCTASE"/>
    <property type="match status" value="1"/>
</dbReference>
<keyword evidence="7" id="KW-0547">Nucleotide-binding</keyword>
<comment type="function">
    <text evidence="10">Catalyzes the reduction of ribonucleotides to deoxyribonucleotides. May function to provide a pool of deoxyribonucleotide precursors for DNA repair during oxygen limitation and/or for immediate growth after restoration of oxygen.</text>
</comment>
<evidence type="ECO:0000256" key="1">
    <source>
        <dbReference type="ARBA" id="ARBA00001922"/>
    </source>
</evidence>
<evidence type="ECO:0000256" key="12">
    <source>
        <dbReference type="ARBA" id="ARBA00047754"/>
    </source>
</evidence>
<dbReference type="GO" id="GO:0004748">
    <property type="term" value="F:ribonucleoside-diphosphate reductase activity, thioredoxin disulfide as acceptor"/>
    <property type="evidence" value="ECO:0007669"/>
    <property type="project" value="UniProtKB-EC"/>
</dbReference>
<dbReference type="GO" id="GO:0031419">
    <property type="term" value="F:cobalamin binding"/>
    <property type="evidence" value="ECO:0007669"/>
    <property type="project" value="UniProtKB-KW"/>
</dbReference>
<evidence type="ECO:0000256" key="8">
    <source>
        <dbReference type="ARBA" id="ARBA00023002"/>
    </source>
</evidence>
<dbReference type="Pfam" id="PF12637">
    <property type="entry name" value="TSCPD"/>
    <property type="match status" value="1"/>
</dbReference>
<feature type="domain" description="TSCPD" evidence="15">
    <location>
        <begin position="162"/>
        <end position="265"/>
    </location>
</feature>
<dbReference type="GO" id="GO:0000166">
    <property type="term" value="F:nucleotide binding"/>
    <property type="evidence" value="ECO:0007669"/>
    <property type="project" value="UniProtKB-KW"/>
</dbReference>
<accession>A0A3B1D449</accession>
<evidence type="ECO:0000256" key="9">
    <source>
        <dbReference type="ARBA" id="ARBA00023285"/>
    </source>
</evidence>
<feature type="domain" description="Ribonucleotide reductase large subunit C-terminal" evidence="14">
    <location>
        <begin position="1"/>
        <end position="122"/>
    </location>
</feature>
<name>A0A3B1D449_9ZZZZ</name>